<gene>
    <name evidence="1" type="ORF">BDK51DRAFT_46332</name>
</gene>
<reference evidence="2" key="1">
    <citation type="journal article" date="2018" name="Nat. Microbiol.">
        <title>Leveraging single-cell genomics to expand the fungal tree of life.</title>
        <authorList>
            <person name="Ahrendt S.R."/>
            <person name="Quandt C.A."/>
            <person name="Ciobanu D."/>
            <person name="Clum A."/>
            <person name="Salamov A."/>
            <person name="Andreopoulos B."/>
            <person name="Cheng J.F."/>
            <person name="Woyke T."/>
            <person name="Pelin A."/>
            <person name="Henrissat B."/>
            <person name="Reynolds N.K."/>
            <person name="Benny G.L."/>
            <person name="Smith M.E."/>
            <person name="James T.Y."/>
            <person name="Grigoriev I.V."/>
        </authorList>
    </citation>
    <scope>NUCLEOTIDE SEQUENCE [LARGE SCALE GENOMIC DNA]</scope>
</reference>
<dbReference type="EMBL" id="KZ995378">
    <property type="protein sequence ID" value="RKO90794.1"/>
    <property type="molecule type" value="Genomic_DNA"/>
</dbReference>
<name>A0A4P9WDZ0_9FUNG</name>
<accession>A0A4P9WDZ0</accession>
<dbReference type="Gene3D" id="3.30.40.10">
    <property type="entry name" value="Zinc/RING finger domain, C3HC4 (zinc finger)"/>
    <property type="match status" value="1"/>
</dbReference>
<dbReference type="SUPFAM" id="SSF57850">
    <property type="entry name" value="RING/U-box"/>
    <property type="match status" value="1"/>
</dbReference>
<evidence type="ECO:0000313" key="2">
    <source>
        <dbReference type="Proteomes" id="UP000269721"/>
    </source>
</evidence>
<dbReference type="AlphaFoldDB" id="A0A4P9WDZ0"/>
<keyword evidence="2" id="KW-1185">Reference proteome</keyword>
<evidence type="ECO:0000313" key="1">
    <source>
        <dbReference type="EMBL" id="RKO90794.1"/>
    </source>
</evidence>
<dbReference type="Proteomes" id="UP000269721">
    <property type="component" value="Unassembled WGS sequence"/>
</dbReference>
<proteinExistence type="predicted"/>
<dbReference type="InterPro" id="IPR013083">
    <property type="entry name" value="Znf_RING/FYVE/PHD"/>
</dbReference>
<protein>
    <submittedName>
        <fullName evidence="1">Uncharacterized protein</fullName>
    </submittedName>
</protein>
<sequence length="212" mass="23185">MPVVKRTPAHSLLQIVADSHMAEEVVLRDPRGGLAVARSLPIEEAERDWHLAAECKGKEKASTFVDTSEEPSLTGAVETESDMTWSLLHLPRPRLLPSLNHLTHAHLLHRADAHPLLRPLPALTPQNCTHRFCAACLTLHVSVTHGGRLPLPCPAATCKVGTVTLDVVRGAVDTAMYRSLMVRADVLWFVGGGEGYAMSQQIVLRDYCDRAP</sequence>
<organism evidence="1 2">
    <name type="scientific">Blyttiomyces helicus</name>
    <dbReference type="NCBI Taxonomy" id="388810"/>
    <lineage>
        <taxon>Eukaryota</taxon>
        <taxon>Fungi</taxon>
        <taxon>Fungi incertae sedis</taxon>
        <taxon>Chytridiomycota</taxon>
        <taxon>Chytridiomycota incertae sedis</taxon>
        <taxon>Chytridiomycetes</taxon>
        <taxon>Chytridiomycetes incertae sedis</taxon>
        <taxon>Blyttiomyces</taxon>
    </lineage>
</organism>